<dbReference type="SUPFAM" id="SSF55347">
    <property type="entry name" value="Glyceraldehyde-3-phosphate dehydrogenase-like, C-terminal domain"/>
    <property type="match status" value="1"/>
</dbReference>
<reference evidence="3 4" key="2">
    <citation type="journal article" date="2012" name="Stand. Genomic Sci.">
        <title>Complete genome sequence of the orange-red pigmented, radioresistant Deinococcus proteolyticus type strain (MRP(T)).</title>
        <authorList>
            <person name="Copeland A."/>
            <person name="Zeytun A."/>
            <person name="Yassawong M."/>
            <person name="Nolan M."/>
            <person name="Lucas S."/>
            <person name="Hammon N."/>
            <person name="Deshpande S."/>
            <person name="Cheng J.F."/>
            <person name="Han C."/>
            <person name="Tapia R."/>
            <person name="Goodwin L.A."/>
            <person name="Pitluck S."/>
            <person name="Mavromatis K."/>
            <person name="Liolios K."/>
            <person name="Pagani I."/>
            <person name="Ivanova N."/>
            <person name="Mikhailova N."/>
            <person name="Pati A."/>
            <person name="Chen A."/>
            <person name="Palaniappan K."/>
            <person name="Land M."/>
            <person name="Hauser L."/>
            <person name="Jeffries C.D."/>
            <person name="Brambilla E.M."/>
            <person name="Rohde M."/>
            <person name="Sikorski J."/>
            <person name="Pukall R."/>
            <person name="Goker M."/>
            <person name="Detter J.C."/>
            <person name="Woyke T."/>
            <person name="Bristow J."/>
            <person name="Eisen J.A."/>
            <person name="Markowitz V."/>
            <person name="Hugenholtz P."/>
            <person name="Kyrpides N.C."/>
            <person name="Klenk H.P."/>
            <person name="Lapidus A."/>
        </authorList>
    </citation>
    <scope>NUCLEOTIDE SEQUENCE [LARGE SCALE GENOMIC DNA]</scope>
    <source>
        <strain evidence="4">ATCC 35074 / DSM 20540 / JCM 6276 / NBRC 101906 / NCIMB 13154 / VKM Ac-1939 / CCM 2703 / MRP</strain>
        <plasmid evidence="4">Plasmid pDEIPR03</plasmid>
    </source>
</reference>
<dbReference type="Pfam" id="PF01408">
    <property type="entry name" value="GFO_IDH_MocA"/>
    <property type="match status" value="1"/>
</dbReference>
<geneLocation type="plasmid" evidence="3 4">
    <name>pDEIPR03</name>
</geneLocation>
<dbReference type="GO" id="GO:0000166">
    <property type="term" value="F:nucleotide binding"/>
    <property type="evidence" value="ECO:0007669"/>
    <property type="project" value="InterPro"/>
</dbReference>
<dbReference type="SUPFAM" id="SSF51735">
    <property type="entry name" value="NAD(P)-binding Rossmann-fold domains"/>
    <property type="match status" value="1"/>
</dbReference>
<evidence type="ECO:0000259" key="1">
    <source>
        <dbReference type="Pfam" id="PF01408"/>
    </source>
</evidence>
<reference evidence="4" key="1">
    <citation type="submission" date="2011-02" db="EMBL/GenBank/DDBJ databases">
        <title>The complete sequence of plasmid3 of Deinococcus proteolyticus DSM 20540.</title>
        <authorList>
            <consortium name="US DOE Joint Genome Institute (JGI-PGF)"/>
            <person name="Lucas S."/>
            <person name="Copeland A."/>
            <person name="Lapidus A."/>
            <person name="Bruce D."/>
            <person name="Goodwin L."/>
            <person name="Pitluck S."/>
            <person name="Kyrpides N."/>
            <person name="Mavromatis K."/>
            <person name="Pagani I."/>
            <person name="Ivanova N."/>
            <person name="Ovchinnikova G."/>
            <person name="Zeytun A."/>
            <person name="Detter J.C."/>
            <person name="Han C."/>
            <person name="Land M."/>
            <person name="Hauser L."/>
            <person name="Markowitz V."/>
            <person name="Cheng J.-F."/>
            <person name="Hugenholtz P."/>
            <person name="Woyke T."/>
            <person name="Wu D."/>
            <person name="Pukall R."/>
            <person name="Steenblock K."/>
            <person name="Brambilla E."/>
            <person name="Klenk H.-P."/>
            <person name="Eisen J.A."/>
        </authorList>
    </citation>
    <scope>NUCLEOTIDE SEQUENCE [LARGE SCALE GENOMIC DNA]</scope>
    <source>
        <strain evidence="4">ATCC 35074 / DSM 20540 / JCM 6276 / NBRC 101906 / NCIMB 13154 / VKM Ac-1939 / CCM 2703 / MRP</strain>
        <plasmid evidence="4">Plasmid pDEIPR03</plasmid>
    </source>
</reference>
<dbReference type="AlphaFoldDB" id="F0RQY9"/>
<dbReference type="Gene3D" id="3.40.50.720">
    <property type="entry name" value="NAD(P)-binding Rossmann-like Domain"/>
    <property type="match status" value="1"/>
</dbReference>
<keyword evidence="4" id="KW-1185">Reference proteome</keyword>
<evidence type="ECO:0000259" key="2">
    <source>
        <dbReference type="Pfam" id="PF02894"/>
    </source>
</evidence>
<accession>F0RQY9</accession>
<dbReference type="Pfam" id="PF02894">
    <property type="entry name" value="GFO_IDH_MocA_C"/>
    <property type="match status" value="1"/>
</dbReference>
<name>F0RQY9_DEIPM</name>
<dbReference type="HOGENOM" id="CLU_023194_4_2_0"/>
<feature type="domain" description="Gfo/Idh/MocA-like oxidoreductase N-terminal" evidence="1">
    <location>
        <begin position="5"/>
        <end position="123"/>
    </location>
</feature>
<dbReference type="InterPro" id="IPR000683">
    <property type="entry name" value="Gfo/Idh/MocA-like_OxRdtase_N"/>
</dbReference>
<gene>
    <name evidence="3" type="ordered locus">Deipr_2584</name>
</gene>
<dbReference type="InterPro" id="IPR036291">
    <property type="entry name" value="NAD(P)-bd_dom_sf"/>
</dbReference>
<sequence>MIPTVAIIGCGNRGADVYARHLQEEGAQVTHLVDPRAERLAEVAARLGVPPEHCFADAAEFFALGRVVDAAVVATPDGIHTDPCLKALALGYHVLLEKPVALNEAELDLLLTAEAASAGRVSVCHVLRATPFFREVTATIRSGRLGRLIGIQLNENVAHWHYAHSYVRGNWRASPPAAPFILAKSSHDLDLLRWWAAAPPLRVSSAGGLFHFRPDQAPPGAARRCLDCPVLDCPSDARVIYGTRDPHAWPVTVLTAGGRSLRSALEETSYGECVYLGHNNVCDHQTVTAEFAGGVTATLTTTAFTHNNTRTLKVLGSHGELRGQLELGELEWHDFRSGAEPMGTEPMGAGQKSRVQRWTVDVSGNHGGGDVALVRDWLAFLRGERAIPTPLAESLDSHRLAFAAERARLRGTVEPLTVDR</sequence>
<dbReference type="EMBL" id="CP002539">
    <property type="protein sequence ID" value="ADY27698.1"/>
    <property type="molecule type" value="Genomic_DNA"/>
</dbReference>
<protein>
    <submittedName>
        <fullName evidence="3">Oxidoreductase domain protein</fullName>
    </submittedName>
</protein>
<dbReference type="KEGG" id="dpt:Deipr_2584"/>
<dbReference type="PANTHER" id="PTHR43377:SF2">
    <property type="entry name" value="BINDING ROSSMANN FOLD OXIDOREDUCTASE, PUTATIVE (AFU_ORTHOLOGUE AFUA_4G00560)-RELATED"/>
    <property type="match status" value="1"/>
</dbReference>
<dbReference type="Proteomes" id="UP000007718">
    <property type="component" value="Plasmid pDEIPR03"/>
</dbReference>
<keyword evidence="3" id="KW-0614">Plasmid</keyword>
<feature type="domain" description="Gfo/Idh/MocA-like oxidoreductase C-terminal" evidence="2">
    <location>
        <begin position="140"/>
        <end position="407"/>
    </location>
</feature>
<dbReference type="InterPro" id="IPR004104">
    <property type="entry name" value="Gfo/Idh/MocA-like_OxRdtase_C"/>
</dbReference>
<dbReference type="OrthoDB" id="9781031at2"/>
<evidence type="ECO:0000313" key="4">
    <source>
        <dbReference type="Proteomes" id="UP000007718"/>
    </source>
</evidence>
<evidence type="ECO:0000313" key="3">
    <source>
        <dbReference type="EMBL" id="ADY27698.1"/>
    </source>
</evidence>
<dbReference type="InterPro" id="IPR051450">
    <property type="entry name" value="Gfo/Idh/MocA_Oxidoreductases"/>
</dbReference>
<dbReference type="Gene3D" id="3.30.360.10">
    <property type="entry name" value="Dihydrodipicolinate Reductase, domain 2"/>
    <property type="match status" value="1"/>
</dbReference>
<dbReference type="PANTHER" id="PTHR43377">
    <property type="entry name" value="BILIVERDIN REDUCTASE A"/>
    <property type="match status" value="1"/>
</dbReference>
<organism evidence="3 4">
    <name type="scientific">Deinococcus proteolyticus (strain ATCC 35074 / DSM 20540 / JCM 6276 / NBRC 101906 / NCIMB 13154 / VKM Ac-1939 / CCM 2703 / MRP)</name>
    <dbReference type="NCBI Taxonomy" id="693977"/>
    <lineage>
        <taxon>Bacteria</taxon>
        <taxon>Thermotogati</taxon>
        <taxon>Deinococcota</taxon>
        <taxon>Deinococci</taxon>
        <taxon>Deinococcales</taxon>
        <taxon>Deinococcaceae</taxon>
        <taxon>Deinococcus</taxon>
    </lineage>
</organism>
<proteinExistence type="predicted"/>
<dbReference type="eggNOG" id="COG0673">
    <property type="taxonomic scope" value="Bacteria"/>
</dbReference>
<dbReference type="RefSeq" id="WP_013623204.1">
    <property type="nucleotide sequence ID" value="NC_015170.1"/>
</dbReference>